<dbReference type="EMBL" id="GL732548">
    <property type="protein sequence ID" value="EFX80137.1"/>
    <property type="molecule type" value="Genomic_DNA"/>
</dbReference>
<proteinExistence type="predicted"/>
<dbReference type="KEGG" id="dpx:DAPPUDRAFT_243842"/>
<reference evidence="1 2" key="1">
    <citation type="journal article" date="2011" name="Science">
        <title>The ecoresponsive genome of Daphnia pulex.</title>
        <authorList>
            <person name="Colbourne J.K."/>
            <person name="Pfrender M.E."/>
            <person name="Gilbert D."/>
            <person name="Thomas W.K."/>
            <person name="Tucker A."/>
            <person name="Oakley T.H."/>
            <person name="Tokishita S."/>
            <person name="Aerts A."/>
            <person name="Arnold G.J."/>
            <person name="Basu M.K."/>
            <person name="Bauer D.J."/>
            <person name="Caceres C.E."/>
            <person name="Carmel L."/>
            <person name="Casola C."/>
            <person name="Choi J.H."/>
            <person name="Detter J.C."/>
            <person name="Dong Q."/>
            <person name="Dusheyko S."/>
            <person name="Eads B.D."/>
            <person name="Frohlich T."/>
            <person name="Geiler-Samerotte K.A."/>
            <person name="Gerlach D."/>
            <person name="Hatcher P."/>
            <person name="Jogdeo S."/>
            <person name="Krijgsveld J."/>
            <person name="Kriventseva E.V."/>
            <person name="Kultz D."/>
            <person name="Laforsch C."/>
            <person name="Lindquist E."/>
            <person name="Lopez J."/>
            <person name="Manak J.R."/>
            <person name="Muller J."/>
            <person name="Pangilinan J."/>
            <person name="Patwardhan R.P."/>
            <person name="Pitluck S."/>
            <person name="Pritham E.J."/>
            <person name="Rechtsteiner A."/>
            <person name="Rho M."/>
            <person name="Rogozin I.B."/>
            <person name="Sakarya O."/>
            <person name="Salamov A."/>
            <person name="Schaack S."/>
            <person name="Shapiro H."/>
            <person name="Shiga Y."/>
            <person name="Skalitzky C."/>
            <person name="Smith Z."/>
            <person name="Souvorov A."/>
            <person name="Sung W."/>
            <person name="Tang Z."/>
            <person name="Tsuchiya D."/>
            <person name="Tu H."/>
            <person name="Vos H."/>
            <person name="Wang M."/>
            <person name="Wolf Y.I."/>
            <person name="Yamagata H."/>
            <person name="Yamada T."/>
            <person name="Ye Y."/>
            <person name="Shaw J.R."/>
            <person name="Andrews J."/>
            <person name="Crease T.J."/>
            <person name="Tang H."/>
            <person name="Lucas S.M."/>
            <person name="Robertson H.M."/>
            <person name="Bork P."/>
            <person name="Koonin E.V."/>
            <person name="Zdobnov E.M."/>
            <person name="Grigoriev I.V."/>
            <person name="Lynch M."/>
            <person name="Boore J.L."/>
        </authorList>
    </citation>
    <scope>NUCLEOTIDE SEQUENCE [LARGE SCALE GENOMIC DNA]</scope>
</reference>
<accession>E9GJM7</accession>
<gene>
    <name evidence="1" type="ORF">DAPPUDRAFT_243842</name>
</gene>
<dbReference type="Proteomes" id="UP000000305">
    <property type="component" value="Unassembled WGS sequence"/>
</dbReference>
<sequence>MSESKAAQLLSESVSMSLAFYRNKVPIPLNPRGSLAFYGQFTDDCRHALLGWDLFRILSLCNSSTMNITDCLLNRFKKDNAASEK</sequence>
<dbReference type="HOGENOM" id="CLU_2514949_0_0_1"/>
<keyword evidence="2" id="KW-1185">Reference proteome</keyword>
<organism evidence="1 2">
    <name type="scientific">Daphnia pulex</name>
    <name type="common">Water flea</name>
    <dbReference type="NCBI Taxonomy" id="6669"/>
    <lineage>
        <taxon>Eukaryota</taxon>
        <taxon>Metazoa</taxon>
        <taxon>Ecdysozoa</taxon>
        <taxon>Arthropoda</taxon>
        <taxon>Crustacea</taxon>
        <taxon>Branchiopoda</taxon>
        <taxon>Diplostraca</taxon>
        <taxon>Cladocera</taxon>
        <taxon>Anomopoda</taxon>
        <taxon>Daphniidae</taxon>
        <taxon>Daphnia</taxon>
    </lineage>
</organism>
<name>E9GJM7_DAPPU</name>
<evidence type="ECO:0000313" key="2">
    <source>
        <dbReference type="Proteomes" id="UP000000305"/>
    </source>
</evidence>
<dbReference type="InParanoid" id="E9GJM7"/>
<evidence type="ECO:0000313" key="1">
    <source>
        <dbReference type="EMBL" id="EFX80137.1"/>
    </source>
</evidence>
<protein>
    <submittedName>
        <fullName evidence="1">Uncharacterized protein</fullName>
    </submittedName>
</protein>
<dbReference type="AlphaFoldDB" id="E9GJM7"/>